<dbReference type="InterPro" id="IPR014244">
    <property type="entry name" value="RNA_pol_sigma-I"/>
</dbReference>
<dbReference type="RefSeq" id="WP_343826086.1">
    <property type="nucleotide sequence ID" value="NZ_BAAACI010000006.1"/>
</dbReference>
<comment type="subcellular location">
    <subcellularLocation>
        <location evidence="6">Cytoplasm</location>
    </subcellularLocation>
</comment>
<evidence type="ECO:0000256" key="4">
    <source>
        <dbReference type="ARBA" id="ARBA00023125"/>
    </source>
</evidence>
<comment type="activity regulation">
    <text evidence="6">Negatively regulated by the anti-sigma-I factor RsgI.</text>
</comment>
<evidence type="ECO:0000256" key="2">
    <source>
        <dbReference type="ARBA" id="ARBA00023015"/>
    </source>
</evidence>
<comment type="caution">
    <text evidence="7">The sequence shown here is derived from an EMBL/GenBank/DDBJ whole genome shotgun (WGS) entry which is preliminary data.</text>
</comment>
<proteinExistence type="inferred from homology"/>
<keyword evidence="6" id="KW-0346">Stress response</keyword>
<evidence type="ECO:0000256" key="6">
    <source>
        <dbReference type="HAMAP-Rule" id="MF_02064"/>
    </source>
</evidence>
<reference evidence="8" key="1">
    <citation type="journal article" date="2019" name="Int. J. Syst. Evol. Microbiol.">
        <title>The Global Catalogue of Microorganisms (GCM) 10K type strain sequencing project: providing services to taxonomists for standard genome sequencing and annotation.</title>
        <authorList>
            <consortium name="The Broad Institute Genomics Platform"/>
            <consortium name="The Broad Institute Genome Sequencing Center for Infectious Disease"/>
            <person name="Wu L."/>
            <person name="Ma J."/>
        </authorList>
    </citation>
    <scope>NUCLEOTIDE SEQUENCE [LARGE SCALE GENOMIC DNA]</scope>
    <source>
        <strain evidence="8">JCM 1417</strain>
    </source>
</reference>
<dbReference type="SUPFAM" id="SSF88946">
    <property type="entry name" value="Sigma2 domain of RNA polymerase sigma factors"/>
    <property type="match status" value="1"/>
</dbReference>
<feature type="short sequence motif" description="Polymerase core binding" evidence="6">
    <location>
        <begin position="46"/>
        <end position="59"/>
    </location>
</feature>
<name>A0ABP3W352_CLOSU</name>
<protein>
    <recommendedName>
        <fullName evidence="6">RNA polymerase sigma factor SigI</fullName>
    </recommendedName>
</protein>
<accession>A0ABP3W352</accession>
<organism evidence="7 8">
    <name type="scientific">Clostridium subterminale</name>
    <dbReference type="NCBI Taxonomy" id="1550"/>
    <lineage>
        <taxon>Bacteria</taxon>
        <taxon>Bacillati</taxon>
        <taxon>Bacillota</taxon>
        <taxon>Clostridia</taxon>
        <taxon>Eubacteriales</taxon>
        <taxon>Clostridiaceae</taxon>
        <taxon>Clostridium</taxon>
    </lineage>
</organism>
<keyword evidence="5 6" id="KW-0804">Transcription</keyword>
<dbReference type="EMBL" id="BAAACI010000006">
    <property type="protein sequence ID" value="GAA0772943.1"/>
    <property type="molecule type" value="Genomic_DNA"/>
</dbReference>
<evidence type="ECO:0000313" key="8">
    <source>
        <dbReference type="Proteomes" id="UP001501047"/>
    </source>
</evidence>
<evidence type="ECO:0000256" key="5">
    <source>
        <dbReference type="ARBA" id="ARBA00023163"/>
    </source>
</evidence>
<dbReference type="InterPro" id="IPR013325">
    <property type="entry name" value="RNA_pol_sigma_r2"/>
</dbReference>
<comment type="function">
    <text evidence="6">Sigma factors are initiation factors that promote the attachment of RNA polymerase to specific initiation sites and are then released.</text>
</comment>
<keyword evidence="8" id="KW-1185">Reference proteome</keyword>
<dbReference type="Proteomes" id="UP001501047">
    <property type="component" value="Unassembled WGS sequence"/>
</dbReference>
<sequence length="241" mass="27896">MREIDYMAIDAANDQDLLNSFIEQNELFILKCTSRITRKYITKSDDEWSVSLQAFVQAIQGYELSKGNFLSFAGLIIHRRLIDYIRLQKKYNLELSVNPAIFNCQLDENEDDKDIALGLAVAEKVCQKDNYTLKFEIEAANEVFSHYGFSFLDLSTCSPKAKKTKSSCAKVVIYLLSNPLLINELQSSKQLPLKIIEKNLNVPRKILERHRKYIIAAVEILSGEYPNLAYYFRYIREEINK</sequence>
<evidence type="ECO:0000256" key="3">
    <source>
        <dbReference type="ARBA" id="ARBA00023082"/>
    </source>
</evidence>
<dbReference type="HAMAP" id="MF_02064">
    <property type="entry name" value="Sigma70_SigI"/>
    <property type="match status" value="1"/>
</dbReference>
<comment type="subunit">
    <text evidence="6">Interacts with RsgI.</text>
</comment>
<evidence type="ECO:0000313" key="7">
    <source>
        <dbReference type="EMBL" id="GAA0772943.1"/>
    </source>
</evidence>
<keyword evidence="4 6" id="KW-0238">DNA-binding</keyword>
<feature type="DNA-binding region" description="H-T-H motif" evidence="6">
    <location>
        <begin position="193"/>
        <end position="212"/>
    </location>
</feature>
<keyword evidence="2 6" id="KW-0805">Transcription regulation</keyword>
<gene>
    <name evidence="6 7" type="primary">sigI</name>
    <name evidence="7" type="ORF">GCM10008908_20240</name>
</gene>
<evidence type="ECO:0000256" key="1">
    <source>
        <dbReference type="ARBA" id="ARBA00022490"/>
    </source>
</evidence>
<comment type="similarity">
    <text evidence="6">Belongs to the sigma-70 factor family. SigI subfamily.</text>
</comment>
<keyword evidence="1 6" id="KW-0963">Cytoplasm</keyword>
<dbReference type="PIRSF" id="PIRSF038953">
    <property type="entry name" value="SigI"/>
    <property type="match status" value="1"/>
</dbReference>
<keyword evidence="3 6" id="KW-0731">Sigma factor</keyword>